<keyword evidence="5" id="KW-1185">Reference proteome</keyword>
<dbReference type="GeneID" id="96636280"/>
<dbReference type="RefSeq" id="WP_159481364.1">
    <property type="nucleotide sequence ID" value="NZ_BAAATH010000018.1"/>
</dbReference>
<gene>
    <name evidence="3" type="ORF">OG727_22410</name>
    <name evidence="2" type="ORF">Scani_67850</name>
</gene>
<protein>
    <submittedName>
        <fullName evidence="2">Uncharacterized protein</fullName>
    </submittedName>
</protein>
<evidence type="ECO:0000313" key="5">
    <source>
        <dbReference type="Proteomes" id="UP001432292"/>
    </source>
</evidence>
<name>A0A640SGY8_9ACTN</name>
<reference evidence="3" key="2">
    <citation type="submission" date="2022-10" db="EMBL/GenBank/DDBJ databases">
        <title>The complete genomes of actinobacterial strains from the NBC collection.</title>
        <authorList>
            <person name="Joergensen T.S."/>
            <person name="Alvarez Arevalo M."/>
            <person name="Sterndorff E.B."/>
            <person name="Faurdal D."/>
            <person name="Vuksanovic O."/>
            <person name="Mourched A.-S."/>
            <person name="Charusanti P."/>
            <person name="Shaw S."/>
            <person name="Blin K."/>
            <person name="Weber T."/>
        </authorList>
    </citation>
    <scope>NUCLEOTIDE SEQUENCE</scope>
    <source>
        <strain evidence="3">NBC_01256</strain>
    </source>
</reference>
<reference evidence="2 4" key="1">
    <citation type="submission" date="2019-12" db="EMBL/GenBank/DDBJ databases">
        <title>Whole genome shotgun sequence of Streptomyces caniferus NBRC 15389.</title>
        <authorList>
            <person name="Ichikawa N."/>
            <person name="Kimura A."/>
            <person name="Kitahashi Y."/>
            <person name="Komaki H."/>
            <person name="Tamura T."/>
        </authorList>
    </citation>
    <scope>NUCLEOTIDE SEQUENCE [LARGE SCALE GENOMIC DNA]</scope>
    <source>
        <strain evidence="2 4">NBRC 15389</strain>
    </source>
</reference>
<feature type="compositionally biased region" description="Basic and acidic residues" evidence="1">
    <location>
        <begin position="79"/>
        <end position="102"/>
    </location>
</feature>
<evidence type="ECO:0000313" key="4">
    <source>
        <dbReference type="Proteomes" id="UP000435837"/>
    </source>
</evidence>
<dbReference type="EMBL" id="BLIN01000005">
    <property type="protein sequence ID" value="GFE10517.1"/>
    <property type="molecule type" value="Genomic_DNA"/>
</dbReference>
<organism evidence="2 4">
    <name type="scientific">Streptomyces caniferus</name>
    <dbReference type="NCBI Taxonomy" id="285557"/>
    <lineage>
        <taxon>Bacteria</taxon>
        <taxon>Bacillati</taxon>
        <taxon>Actinomycetota</taxon>
        <taxon>Actinomycetes</taxon>
        <taxon>Kitasatosporales</taxon>
        <taxon>Streptomycetaceae</taxon>
        <taxon>Streptomyces</taxon>
    </lineage>
</organism>
<evidence type="ECO:0000256" key="1">
    <source>
        <dbReference type="SAM" id="MobiDB-lite"/>
    </source>
</evidence>
<dbReference type="Proteomes" id="UP001432292">
    <property type="component" value="Chromosome"/>
</dbReference>
<sequence>MSDLVADALQVGATRRVAVLVGDALRKPDAAGGTGQVVIQVDPELVAMHPGPRFSPVLSDLLDGATAYTSGLGTSASDPPHHDSKPRENGADAEKCRERARTADAVGRGSSVRTPVPVVTPEVALSAWAAPGLLSESAG</sequence>
<dbReference type="EMBL" id="CP108473">
    <property type="protein sequence ID" value="WUS24815.1"/>
    <property type="molecule type" value="Genomic_DNA"/>
</dbReference>
<proteinExistence type="predicted"/>
<evidence type="ECO:0000313" key="3">
    <source>
        <dbReference type="EMBL" id="WUS24815.1"/>
    </source>
</evidence>
<feature type="region of interest" description="Disordered" evidence="1">
    <location>
        <begin position="68"/>
        <end position="114"/>
    </location>
</feature>
<evidence type="ECO:0000313" key="2">
    <source>
        <dbReference type="EMBL" id="GFE10517.1"/>
    </source>
</evidence>
<feature type="compositionally biased region" description="Polar residues" evidence="1">
    <location>
        <begin position="68"/>
        <end position="77"/>
    </location>
</feature>
<dbReference type="AlphaFoldDB" id="A0A640SGY8"/>
<accession>A0A640SGY8</accession>
<dbReference type="Proteomes" id="UP000435837">
    <property type="component" value="Unassembled WGS sequence"/>
</dbReference>